<evidence type="ECO:0000313" key="2">
    <source>
        <dbReference type="Proteomes" id="UP000578819"/>
    </source>
</evidence>
<dbReference type="PROSITE" id="PS51318">
    <property type="entry name" value="TAT"/>
    <property type="match status" value="1"/>
</dbReference>
<comment type="caution">
    <text evidence="1">The sequence shown here is derived from an EMBL/GenBank/DDBJ whole genome shotgun (WGS) entry which is preliminary data.</text>
</comment>
<protein>
    <submittedName>
        <fullName evidence="1">Uncharacterized protein</fullName>
    </submittedName>
</protein>
<keyword evidence="2" id="KW-1185">Reference proteome</keyword>
<reference evidence="1 2" key="1">
    <citation type="submission" date="2020-08" db="EMBL/GenBank/DDBJ databases">
        <title>Sequencing the genomes of 1000 actinobacteria strains.</title>
        <authorList>
            <person name="Klenk H.-P."/>
        </authorList>
    </citation>
    <scope>NUCLEOTIDE SEQUENCE [LARGE SCALE GENOMIC DNA]</scope>
    <source>
        <strain evidence="1 2">DSM 45886</strain>
    </source>
</reference>
<organism evidence="1 2">
    <name type="scientific">Micromonospora polyrhachis</name>
    <dbReference type="NCBI Taxonomy" id="1282883"/>
    <lineage>
        <taxon>Bacteria</taxon>
        <taxon>Bacillati</taxon>
        <taxon>Actinomycetota</taxon>
        <taxon>Actinomycetes</taxon>
        <taxon>Micromonosporales</taxon>
        <taxon>Micromonosporaceae</taxon>
        <taxon>Micromonospora</taxon>
    </lineage>
</organism>
<accession>A0A7W7SX70</accession>
<dbReference type="AlphaFoldDB" id="A0A7W7SX70"/>
<dbReference type="EMBL" id="JACHJW010000001">
    <property type="protein sequence ID" value="MBB4962638.1"/>
    <property type="molecule type" value="Genomic_DNA"/>
</dbReference>
<dbReference type="Proteomes" id="UP000578819">
    <property type="component" value="Unassembled WGS sequence"/>
</dbReference>
<evidence type="ECO:0000313" key="1">
    <source>
        <dbReference type="EMBL" id="MBB4962638.1"/>
    </source>
</evidence>
<name>A0A7W7SX70_9ACTN</name>
<dbReference type="InterPro" id="IPR006311">
    <property type="entry name" value="TAT_signal"/>
</dbReference>
<gene>
    <name evidence="1" type="ORF">FHR38_006371</name>
</gene>
<dbReference type="RefSeq" id="WP_184539009.1">
    <property type="nucleotide sequence ID" value="NZ_JACHJW010000001.1"/>
</dbReference>
<sequence>MDDTRHPVSRRGLLVGTTVVSALTLSVPAGGPARANPSTGPSGELVTRDRIAAARTRRPGGGPAPLRYTPDFHERLTEWLRFWWANTPRRWVTPLEVVAETTADGRALLLTGISHLHRGRAEDGFDARRPDPAYWATLSSLHHHFPVVRPEPAAGRVRVEDGVSGFTNSAEQVDFAVHACRAVWGYSATTTDNWPEYGDRALRRAAQQVEVRTRAGWAAFTRATVRLGLGTESY</sequence>
<proteinExistence type="predicted"/>